<keyword evidence="1" id="KW-1015">Disulfide bond</keyword>
<dbReference type="InterPro" id="IPR001254">
    <property type="entry name" value="Trypsin_dom"/>
</dbReference>
<dbReference type="InterPro" id="IPR009003">
    <property type="entry name" value="Peptidase_S1_PA"/>
</dbReference>
<dbReference type="InterPro" id="IPR051487">
    <property type="entry name" value="Ser/Thr_Proteases_Immune/Dev"/>
</dbReference>
<keyword evidence="4" id="KW-0732">Signal</keyword>
<dbReference type="OrthoDB" id="6656697at2759"/>
<evidence type="ECO:0000256" key="3">
    <source>
        <dbReference type="SAM" id="MobiDB-lite"/>
    </source>
</evidence>
<dbReference type="AlphaFoldDB" id="A0A6A4WEQ6"/>
<dbReference type="Gene3D" id="2.40.10.10">
    <property type="entry name" value="Trypsin-like serine proteases"/>
    <property type="match status" value="1"/>
</dbReference>
<dbReference type="InterPro" id="IPR043504">
    <property type="entry name" value="Peptidase_S1_PA_chymotrypsin"/>
</dbReference>
<dbReference type="PRINTS" id="PR00722">
    <property type="entry name" value="CHYMOTRYPSIN"/>
</dbReference>
<accession>A0A6A4WEQ6</accession>
<evidence type="ECO:0000313" key="7">
    <source>
        <dbReference type="Proteomes" id="UP000440578"/>
    </source>
</evidence>
<proteinExistence type="inferred from homology"/>
<comment type="similarity">
    <text evidence="2">Belongs to the peptidase S1 family. CLIP subfamily.</text>
</comment>
<feature type="domain" description="Peptidase S1" evidence="5">
    <location>
        <begin position="197"/>
        <end position="432"/>
    </location>
</feature>
<reference evidence="6 7" key="1">
    <citation type="submission" date="2019-07" db="EMBL/GenBank/DDBJ databases">
        <title>Draft genome assembly of a fouling barnacle, Amphibalanus amphitrite (Darwin, 1854): The first reference genome for Thecostraca.</title>
        <authorList>
            <person name="Kim W."/>
        </authorList>
    </citation>
    <scope>NUCLEOTIDE SEQUENCE [LARGE SCALE GENOMIC DNA]</scope>
    <source>
        <strain evidence="6">SNU_AA5</strain>
        <tissue evidence="6">Soma without cirri and trophi</tissue>
    </source>
</reference>
<protein>
    <submittedName>
        <fullName evidence="6">Phenoloxidase-activating factor 2</fullName>
    </submittedName>
</protein>
<dbReference type="EMBL" id="VIIS01001261">
    <property type="protein sequence ID" value="KAF0300461.1"/>
    <property type="molecule type" value="Genomic_DNA"/>
</dbReference>
<feature type="signal peptide" evidence="4">
    <location>
        <begin position="1"/>
        <end position="17"/>
    </location>
</feature>
<feature type="region of interest" description="Disordered" evidence="3">
    <location>
        <begin position="28"/>
        <end position="86"/>
    </location>
</feature>
<evidence type="ECO:0000259" key="5">
    <source>
        <dbReference type="PROSITE" id="PS50240"/>
    </source>
</evidence>
<dbReference type="Proteomes" id="UP000440578">
    <property type="component" value="Unassembled WGS sequence"/>
</dbReference>
<gene>
    <name evidence="6" type="primary">PPAF2_21</name>
    <name evidence="6" type="ORF">FJT64_027017</name>
</gene>
<dbReference type="InterPro" id="IPR001314">
    <property type="entry name" value="Peptidase_S1A"/>
</dbReference>
<keyword evidence="7" id="KW-1185">Reference proteome</keyword>
<evidence type="ECO:0000313" key="6">
    <source>
        <dbReference type="EMBL" id="KAF0300461.1"/>
    </source>
</evidence>
<comment type="caution">
    <text evidence="6">The sequence shown here is derived from an EMBL/GenBank/DDBJ whole genome shotgun (WGS) entry which is preliminary data.</text>
</comment>
<dbReference type="SMART" id="SM00020">
    <property type="entry name" value="Tryp_SPc"/>
    <property type="match status" value="1"/>
</dbReference>
<evidence type="ECO:0000256" key="1">
    <source>
        <dbReference type="ARBA" id="ARBA00023157"/>
    </source>
</evidence>
<dbReference type="GO" id="GO:0006508">
    <property type="term" value="P:proteolysis"/>
    <property type="evidence" value="ECO:0007669"/>
    <property type="project" value="InterPro"/>
</dbReference>
<evidence type="ECO:0000256" key="4">
    <source>
        <dbReference type="SAM" id="SignalP"/>
    </source>
</evidence>
<feature type="chain" id="PRO_5025552629" evidence="4">
    <location>
        <begin position="18"/>
        <end position="436"/>
    </location>
</feature>
<dbReference type="GO" id="GO:0004252">
    <property type="term" value="F:serine-type endopeptidase activity"/>
    <property type="evidence" value="ECO:0007669"/>
    <property type="project" value="InterPro"/>
</dbReference>
<evidence type="ECO:0000256" key="2">
    <source>
        <dbReference type="ARBA" id="ARBA00024195"/>
    </source>
</evidence>
<name>A0A6A4WEQ6_AMPAM</name>
<dbReference type="CDD" id="cd00190">
    <property type="entry name" value="Tryp_SPc"/>
    <property type="match status" value="1"/>
</dbReference>
<dbReference type="Pfam" id="PF00089">
    <property type="entry name" value="Trypsin"/>
    <property type="match status" value="1"/>
</dbReference>
<organism evidence="6 7">
    <name type="scientific">Amphibalanus amphitrite</name>
    <name type="common">Striped barnacle</name>
    <name type="synonym">Balanus amphitrite</name>
    <dbReference type="NCBI Taxonomy" id="1232801"/>
    <lineage>
        <taxon>Eukaryota</taxon>
        <taxon>Metazoa</taxon>
        <taxon>Ecdysozoa</taxon>
        <taxon>Arthropoda</taxon>
        <taxon>Crustacea</taxon>
        <taxon>Multicrustacea</taxon>
        <taxon>Cirripedia</taxon>
        <taxon>Thoracica</taxon>
        <taxon>Thoracicalcarea</taxon>
        <taxon>Balanomorpha</taxon>
        <taxon>Balanoidea</taxon>
        <taxon>Balanidae</taxon>
        <taxon>Amphibalaninae</taxon>
        <taxon>Amphibalanus</taxon>
    </lineage>
</organism>
<dbReference type="PANTHER" id="PTHR24256">
    <property type="entry name" value="TRYPTASE-RELATED"/>
    <property type="match status" value="1"/>
</dbReference>
<dbReference type="PROSITE" id="PS50240">
    <property type="entry name" value="TRYPSIN_DOM"/>
    <property type="match status" value="1"/>
</dbReference>
<sequence>MSLSLLALVALVAACCASPQGITFGGAAQRTATRQRFRQRPRGGATTDTRIGLVGGQLGNLDPVPGSDYPSRIANGNQQPAQTSQQLLQQPDNVYDGQSNGRVSKSSDCYCSLIGECPHNGGFDGAGLIDIRIVNTRPTVVNGQLQCSSEYQELCCPPSSGSGSGSGGSGSGGSGQLVSGCPAAAGHNQCGQRQLIPVPGYTLKPAETSFGAYPWVATILREGDVFISSGVLISDQWVLTVAHHVNKYSNNYSGLKIRFGEWDASDPNHEPCAHEERTVSRLIVHPQFDSGSLAQDVALLQLSRPVSVSAYPHIGAACLPAGGQSFDYQRCWVAGFGKDAFGQGGQYSFIQKETRLGAGFRLNGRAFLCAGGEQGKDSCEGDGGAPLVCQGGDGRWTVAGLVAWGIGCAEANRPGVYVNVASYVDWVQQQTGYLGR</sequence>
<dbReference type="SUPFAM" id="SSF50494">
    <property type="entry name" value="Trypsin-like serine proteases"/>
    <property type="match status" value="1"/>
</dbReference>